<dbReference type="Gene3D" id="1.20.120.520">
    <property type="entry name" value="nmb1532 protein domain like"/>
    <property type="match status" value="1"/>
</dbReference>
<dbReference type="PANTHER" id="PTHR36438:SF1">
    <property type="entry name" value="IRON-SULFUR CLUSTER REPAIR PROTEIN YTFE"/>
    <property type="match status" value="1"/>
</dbReference>
<keyword evidence="3 6" id="KW-0479">Metal-binding</keyword>
<dbReference type="NCBIfam" id="TIGR03652">
    <property type="entry name" value="FeS_repair_RIC"/>
    <property type="match status" value="1"/>
</dbReference>
<dbReference type="Proteomes" id="UP000003093">
    <property type="component" value="Unassembled WGS sequence"/>
</dbReference>
<reference evidence="8 9" key="1">
    <citation type="journal article" date="2012" name="MBio">
        <title>Identification of a highly transmissible animal-independent Staphylococcus aureus ST398 clone with distinct genomic and cell adhesion properties.</title>
        <authorList>
            <person name="Uhlemann A.C."/>
            <person name="Porcella S.F."/>
            <person name="Trivedi S."/>
            <person name="Sullivan S.B."/>
            <person name="Hafer C."/>
            <person name="Kennedy A.D."/>
            <person name="Barbian K.D."/>
            <person name="McCarthy A.J."/>
            <person name="Street C."/>
            <person name="Hirschberg D.L."/>
            <person name="Lipkin W.I."/>
            <person name="Lindsay J.A."/>
            <person name="DeLeo F.R."/>
            <person name="Lowy F.D."/>
        </authorList>
    </citation>
    <scope>NUCLEOTIDE SEQUENCE [LARGE SCALE GENOMIC DNA]</scope>
    <source>
        <strain evidence="8 9">DR10</strain>
    </source>
</reference>
<comment type="function">
    <text evidence="6">Di-iron-containing protein involved in the repair of iron-sulfur clusters damaged by oxidative and nitrosative stress conditions.</text>
</comment>
<comment type="subunit">
    <text evidence="6">Homodimer.</text>
</comment>
<evidence type="ECO:0000259" key="7">
    <source>
        <dbReference type="Pfam" id="PF01814"/>
    </source>
</evidence>
<keyword evidence="2 6" id="KW-0963">Cytoplasm</keyword>
<proteinExistence type="inferred from homology"/>
<evidence type="ECO:0000256" key="1">
    <source>
        <dbReference type="ARBA" id="ARBA00004496"/>
    </source>
</evidence>
<dbReference type="InterPro" id="IPR038062">
    <property type="entry name" value="ScdA-like_N_sf"/>
</dbReference>
<dbReference type="AlphaFoldDB" id="A0ABC9Q189"/>
<organism evidence="8 9">
    <name type="scientific">Staphylococcus aureus subsp. aureus DR10</name>
    <dbReference type="NCBI Taxonomy" id="1155079"/>
    <lineage>
        <taxon>Bacteria</taxon>
        <taxon>Bacillati</taxon>
        <taxon>Bacillota</taxon>
        <taxon>Bacilli</taxon>
        <taxon>Bacillales</taxon>
        <taxon>Staphylococcaceae</taxon>
        <taxon>Staphylococcus</taxon>
    </lineage>
</organism>
<comment type="caution">
    <text evidence="8">The sequence shown here is derived from an EMBL/GenBank/DDBJ whole genome shotgun (WGS) entry which is preliminary data.</text>
</comment>
<dbReference type="SUPFAM" id="SSF140683">
    <property type="entry name" value="SP0561-like"/>
    <property type="match status" value="1"/>
</dbReference>
<dbReference type="GO" id="GO:0030091">
    <property type="term" value="P:protein repair"/>
    <property type="evidence" value="ECO:0007669"/>
    <property type="project" value="UniProtKB-UniRule"/>
</dbReference>
<dbReference type="Pfam" id="PF04405">
    <property type="entry name" value="ScdA_N"/>
    <property type="match status" value="1"/>
</dbReference>
<evidence type="ECO:0000256" key="4">
    <source>
        <dbReference type="ARBA" id="ARBA00023004"/>
    </source>
</evidence>
<feature type="domain" description="Hemerythrin-like" evidence="7">
    <location>
        <begin position="95"/>
        <end position="233"/>
    </location>
</feature>
<dbReference type="GO" id="GO:0006979">
    <property type="term" value="P:response to oxidative stress"/>
    <property type="evidence" value="ECO:0007669"/>
    <property type="project" value="UniProtKB-UniRule"/>
</dbReference>
<keyword evidence="4 6" id="KW-0408">Iron</keyword>
<protein>
    <recommendedName>
        <fullName evidence="6">Iron-sulfur cluster repair protein ScdA</fullName>
    </recommendedName>
</protein>
<dbReference type="EMBL" id="AIDT01000004">
    <property type="protein sequence ID" value="EIA14590.1"/>
    <property type="molecule type" value="Genomic_DNA"/>
</dbReference>
<dbReference type="FunFam" id="1.20.120.520:FF:000003">
    <property type="entry name" value="Iron-sulfur cluster repair protein ScdA"/>
    <property type="match status" value="1"/>
</dbReference>
<comment type="similarity">
    <text evidence="6">Belongs to the RIC family. ScdA subfamily.</text>
</comment>
<dbReference type="GO" id="GO:0005737">
    <property type="term" value="C:cytoplasm"/>
    <property type="evidence" value="ECO:0007669"/>
    <property type="project" value="UniProtKB-SubCell"/>
</dbReference>
<dbReference type="HAMAP" id="MF_01156">
    <property type="entry name" value="RIC_ScdA"/>
    <property type="match status" value="1"/>
</dbReference>
<evidence type="ECO:0000313" key="9">
    <source>
        <dbReference type="Proteomes" id="UP000003093"/>
    </source>
</evidence>
<evidence type="ECO:0000256" key="2">
    <source>
        <dbReference type="ARBA" id="ARBA00022490"/>
    </source>
</evidence>
<sequence length="235" mass="26879">MYTLEMRRLSIMINKNDIVADVVTDYPKAADIFRSVGIDFCCGGQVSIEAASLEKKNVDLNELLQRLNEVEQTNTPGSLNPKFLNVSSLIQYIQAAYHEPLREEFKNLTPYVTKLSKVHGPNHPYLVELKETYDTFKNGMLEHMQKEDDVDFPKLIKYEQGEVVDDINTVIDDLVSDHIATGQLLVKMSDLTSSYEPPIEACGTWRLVYQRLKALEVLTHEHVHLENHVLFKKVS</sequence>
<dbReference type="InterPro" id="IPR019903">
    <property type="entry name" value="RIC_family"/>
</dbReference>
<dbReference type="GO" id="GO:0046872">
    <property type="term" value="F:metal ion binding"/>
    <property type="evidence" value="ECO:0007669"/>
    <property type="project" value="UniProtKB-KW"/>
</dbReference>
<dbReference type="Gene3D" id="1.10.3910.10">
    <property type="entry name" value="SP0561-like"/>
    <property type="match status" value="1"/>
</dbReference>
<dbReference type="InterPro" id="IPR023551">
    <property type="entry name" value="ScdA"/>
</dbReference>
<name>A0ABC9Q189_STAA5</name>
<dbReference type="PANTHER" id="PTHR36438">
    <property type="entry name" value="IRON-SULFUR CLUSTER REPAIR PROTEIN YTFE"/>
    <property type="match status" value="1"/>
</dbReference>
<comment type="subcellular location">
    <subcellularLocation>
        <location evidence="1 6">Cytoplasm</location>
    </subcellularLocation>
</comment>
<dbReference type="InterPro" id="IPR012312">
    <property type="entry name" value="Hemerythrin-like"/>
</dbReference>
<dbReference type="NCBIfam" id="NF009777">
    <property type="entry name" value="PRK13276.1"/>
    <property type="match status" value="1"/>
</dbReference>
<accession>A0ABC9Q189</accession>
<evidence type="ECO:0000313" key="8">
    <source>
        <dbReference type="EMBL" id="EIA14590.1"/>
    </source>
</evidence>
<evidence type="ECO:0000256" key="3">
    <source>
        <dbReference type="ARBA" id="ARBA00022723"/>
    </source>
</evidence>
<dbReference type="Pfam" id="PF01814">
    <property type="entry name" value="Hemerythrin"/>
    <property type="match status" value="1"/>
</dbReference>
<evidence type="ECO:0000256" key="5">
    <source>
        <dbReference type="ARBA" id="ARBA00023016"/>
    </source>
</evidence>
<gene>
    <name evidence="6" type="primary">scdA</name>
    <name evidence="8" type="ORF">ST398NM02_0272</name>
</gene>
<evidence type="ECO:0000256" key="6">
    <source>
        <dbReference type="HAMAP-Rule" id="MF_01156"/>
    </source>
</evidence>
<dbReference type="GO" id="GO:0051409">
    <property type="term" value="P:response to nitrosative stress"/>
    <property type="evidence" value="ECO:0007669"/>
    <property type="project" value="UniProtKB-UniRule"/>
</dbReference>
<keyword evidence="5 6" id="KW-0346">Stress response</keyword>